<dbReference type="InterPro" id="IPR043128">
    <property type="entry name" value="Rev_trsase/Diguanyl_cyclase"/>
</dbReference>
<dbReference type="Gene3D" id="3.30.70.270">
    <property type="match status" value="1"/>
</dbReference>
<protein>
    <submittedName>
        <fullName evidence="2">Retrovirus-related Pol polyprotein from transposon 17.6</fullName>
    </submittedName>
</protein>
<dbReference type="Gene3D" id="3.10.10.10">
    <property type="entry name" value="HIV Type 1 Reverse Transcriptase, subunit A, domain 1"/>
    <property type="match status" value="1"/>
</dbReference>
<organism evidence="2">
    <name type="scientific">Lygus hesperus</name>
    <name type="common">Western plant bug</name>
    <dbReference type="NCBI Taxonomy" id="30085"/>
    <lineage>
        <taxon>Eukaryota</taxon>
        <taxon>Metazoa</taxon>
        <taxon>Ecdysozoa</taxon>
        <taxon>Arthropoda</taxon>
        <taxon>Hexapoda</taxon>
        <taxon>Insecta</taxon>
        <taxon>Pterygota</taxon>
        <taxon>Neoptera</taxon>
        <taxon>Paraneoptera</taxon>
        <taxon>Hemiptera</taxon>
        <taxon>Heteroptera</taxon>
        <taxon>Panheteroptera</taxon>
        <taxon>Cimicomorpha</taxon>
        <taxon>Miridae</taxon>
        <taxon>Mirini</taxon>
        <taxon>Lygus</taxon>
    </lineage>
</organism>
<dbReference type="CDD" id="cd01647">
    <property type="entry name" value="RT_LTR"/>
    <property type="match status" value="1"/>
</dbReference>
<feature type="domain" description="Reverse transcriptase" evidence="1">
    <location>
        <begin position="153"/>
        <end position="308"/>
    </location>
</feature>
<dbReference type="EMBL" id="GBHO01007600">
    <property type="protein sequence ID" value="JAG36004.1"/>
    <property type="molecule type" value="Transcribed_RNA"/>
</dbReference>
<dbReference type="InterPro" id="IPR051320">
    <property type="entry name" value="Viral_Replic_Matur_Polypro"/>
</dbReference>
<name>A0A0A9YUZ6_LYGHE</name>
<sequence>FPFIVIQNLSKPIILGADFAQETLMIIDYKNRQLQIQSKDLSKQTTIFFLHTEFFSPLSATISKEVFLIKSFPEPQVTKNSIDLREAIISESEAHSFFDVIDKYPAVFKEVPGRMPHYEHPLLITDQTPFYLRSYPIPVHLEKLVDTEIERMEQLGVIERSNSQYISPIVIVKKKDDTVRICLDAKHLNSRLLTDHEKPLTTEEIFQKCRATKILSVIDLTAAFWQIPLVAEHRQYTGFNYKGLTYNFTVVPFGIKTALSALIRAISFILPKQLNDCLVHYVDEFLLISPSFEEHLAALDLPFSTFEK</sequence>
<gene>
    <name evidence="2" type="primary">pol_388</name>
    <name evidence="2" type="ORF">CM83_9276</name>
</gene>
<dbReference type="InterPro" id="IPR043502">
    <property type="entry name" value="DNA/RNA_pol_sf"/>
</dbReference>
<reference evidence="2" key="1">
    <citation type="journal article" date="2014" name="PLoS ONE">
        <title>Transcriptome-Based Identification of ABC Transporters in the Western Tarnished Plant Bug Lygus hesperus.</title>
        <authorList>
            <person name="Hull J.J."/>
            <person name="Chaney K."/>
            <person name="Geib S.M."/>
            <person name="Fabrick J.A."/>
            <person name="Brent C.S."/>
            <person name="Walsh D."/>
            <person name="Lavine L.C."/>
        </authorList>
    </citation>
    <scope>NUCLEOTIDE SEQUENCE</scope>
</reference>
<evidence type="ECO:0000313" key="2">
    <source>
        <dbReference type="EMBL" id="JAG36004.1"/>
    </source>
</evidence>
<reference evidence="2" key="2">
    <citation type="submission" date="2014-07" db="EMBL/GenBank/DDBJ databases">
        <authorList>
            <person name="Hull J."/>
        </authorList>
    </citation>
    <scope>NUCLEOTIDE SEQUENCE</scope>
</reference>
<dbReference type="PANTHER" id="PTHR33064:SF37">
    <property type="entry name" value="RIBONUCLEASE H"/>
    <property type="match status" value="1"/>
</dbReference>
<dbReference type="AlphaFoldDB" id="A0A0A9YUZ6"/>
<dbReference type="PANTHER" id="PTHR33064">
    <property type="entry name" value="POL PROTEIN"/>
    <property type="match status" value="1"/>
</dbReference>
<dbReference type="PROSITE" id="PS50878">
    <property type="entry name" value="RT_POL"/>
    <property type="match status" value="1"/>
</dbReference>
<feature type="non-terminal residue" evidence="2">
    <location>
        <position position="1"/>
    </location>
</feature>
<proteinExistence type="predicted"/>
<accession>A0A0A9YUZ6</accession>
<dbReference type="GO" id="GO:0071897">
    <property type="term" value="P:DNA biosynthetic process"/>
    <property type="evidence" value="ECO:0007669"/>
    <property type="project" value="UniProtKB-ARBA"/>
</dbReference>
<dbReference type="SUPFAM" id="SSF56672">
    <property type="entry name" value="DNA/RNA polymerases"/>
    <property type="match status" value="1"/>
</dbReference>
<dbReference type="InterPro" id="IPR000477">
    <property type="entry name" value="RT_dom"/>
</dbReference>
<dbReference type="Pfam" id="PF00078">
    <property type="entry name" value="RVT_1"/>
    <property type="match status" value="1"/>
</dbReference>
<feature type="non-terminal residue" evidence="2">
    <location>
        <position position="308"/>
    </location>
</feature>
<evidence type="ECO:0000259" key="1">
    <source>
        <dbReference type="PROSITE" id="PS50878"/>
    </source>
</evidence>